<organism evidence="1 2">
    <name type="scientific">Brucella intermedia LMG 3301</name>
    <dbReference type="NCBI Taxonomy" id="641118"/>
    <lineage>
        <taxon>Bacteria</taxon>
        <taxon>Pseudomonadati</taxon>
        <taxon>Pseudomonadota</taxon>
        <taxon>Alphaproteobacteria</taxon>
        <taxon>Hyphomicrobiales</taxon>
        <taxon>Brucellaceae</taxon>
        <taxon>Brucella/Ochrobactrum group</taxon>
        <taxon>Brucella</taxon>
    </lineage>
</organism>
<evidence type="ECO:0000313" key="2">
    <source>
        <dbReference type="Proteomes" id="UP000004386"/>
    </source>
</evidence>
<gene>
    <name evidence="1" type="ORF">OINT_2001776</name>
</gene>
<evidence type="ECO:0000313" key="1">
    <source>
        <dbReference type="EMBL" id="EEQ94543.1"/>
    </source>
</evidence>
<protein>
    <submittedName>
        <fullName evidence="1">ISL3 family transposase</fullName>
    </submittedName>
</protein>
<accession>C4WQN4</accession>
<comment type="caution">
    <text evidence="1">The sequence shown here is derived from an EMBL/GenBank/DDBJ whole genome shotgun (WGS) entry which is preliminary data.</text>
</comment>
<sequence>MVWSRNGHNVDVLAEKAGQSGLARTPSSHVIARLVTAAREDLAKSEAILVAAIEVNVPKLVAARKAIGTFNL</sequence>
<dbReference type="Proteomes" id="UP000004386">
    <property type="component" value="Unassembled WGS sequence"/>
</dbReference>
<dbReference type="AlphaFoldDB" id="C4WQN4"/>
<dbReference type="HOGENOM" id="CLU_2718366_0_0_5"/>
<proteinExistence type="predicted"/>
<name>C4WQN4_9HYPH</name>
<reference evidence="1 2" key="1">
    <citation type="submission" date="2009-05" db="EMBL/GenBank/DDBJ databases">
        <authorList>
            <person name="Setubal J.C."/>
            <person name="Boyle S."/>
            <person name="Crasta O.R."/>
            <person name="Gillespie J.J."/>
            <person name="Kenyon R.W."/>
            <person name="Lu J."/>
            <person name="Mane S."/>
            <person name="Nagrani S."/>
            <person name="Shallom J.M."/>
            <person name="Shallom S."/>
            <person name="Shukla M."/>
            <person name="Snyder E.E."/>
            <person name="Sobral B.W."/>
            <person name="Wattam A.R."/>
            <person name="Will R."/>
            <person name="Williams K."/>
            <person name="Yoo H."/>
            <person name="Munk C."/>
            <person name="Tapia R."/>
            <person name="Green L."/>
            <person name="Rogers Y."/>
            <person name="Detter J.C."/>
            <person name="Bruce D."/>
            <person name="Brettin T.S."/>
            <person name="Tsolis R."/>
        </authorList>
    </citation>
    <scope>NUCLEOTIDE SEQUENCE [LARGE SCALE GENOMIC DNA]</scope>
    <source>
        <strain evidence="1 2">LMG 3301</strain>
    </source>
</reference>
<dbReference type="EMBL" id="ACQA01000002">
    <property type="protein sequence ID" value="EEQ94543.1"/>
    <property type="molecule type" value="Genomic_DNA"/>
</dbReference>